<protein>
    <submittedName>
        <fullName evidence="2">ATP synthase F0 subunit 8</fullName>
    </submittedName>
</protein>
<organism evidence="1 2">
    <name type="scientific">Panagrolaimus sp. JU765</name>
    <dbReference type="NCBI Taxonomy" id="591449"/>
    <lineage>
        <taxon>Eukaryota</taxon>
        <taxon>Metazoa</taxon>
        <taxon>Ecdysozoa</taxon>
        <taxon>Nematoda</taxon>
        <taxon>Chromadorea</taxon>
        <taxon>Rhabditida</taxon>
        <taxon>Tylenchina</taxon>
        <taxon>Panagrolaimomorpha</taxon>
        <taxon>Panagrolaimoidea</taxon>
        <taxon>Panagrolaimidae</taxon>
        <taxon>Panagrolaimus</taxon>
    </lineage>
</organism>
<evidence type="ECO:0000313" key="2">
    <source>
        <dbReference type="WBParaSite" id="JU765_v2.g3836.t1"/>
    </source>
</evidence>
<evidence type="ECO:0000313" key="1">
    <source>
        <dbReference type="Proteomes" id="UP000887576"/>
    </source>
</evidence>
<accession>A0AC34R6G3</accession>
<proteinExistence type="predicted"/>
<name>A0AC34R6G3_9BILA</name>
<dbReference type="Proteomes" id="UP000887576">
    <property type="component" value="Unplaced"/>
</dbReference>
<reference evidence="2" key="1">
    <citation type="submission" date="2022-11" db="UniProtKB">
        <authorList>
            <consortium name="WormBaseParasite"/>
        </authorList>
    </citation>
    <scope>IDENTIFICATION</scope>
</reference>
<dbReference type="WBParaSite" id="JU765_v2.g3836.t1">
    <property type="protein sequence ID" value="JU765_v2.g3836.t1"/>
    <property type="gene ID" value="JU765_v2.g3836"/>
</dbReference>
<sequence length="334" mass="36799">MPHEIILTLIVFLIWALILRHFFVIYNRLTLVSPQSLGGYLTTRKHSTWKSSKELSQSSSKQTLMSKTETKPNFNILEEAAFQWRSETVLSTRRNSDASAPSILKPIGYSSQSAIVGDGFGQRNSNISLFTGTARSSYSGGPVIFLTSSMTPPESRRPSRSHYLVAPGSASVHSCPTAFSTSQSYSAAASKPLLSPEDQENPVVRKVSEVLLGKATNDIRRCSFKQGEDERPNLGRRKSLLESLSGGIRGSFKRKKRKRSPKYEMEALKEEKEGSWTPNELSKSETVAGIGFGKSQVRQKLSETYLGTSQSSNRLESPDSYLTASDSSSTALPE</sequence>